<accession>A0A0Q9WRT2</accession>
<dbReference type="OrthoDB" id="6735462at2759"/>
<feature type="signal peptide" evidence="2">
    <location>
        <begin position="1"/>
        <end position="29"/>
    </location>
</feature>
<evidence type="ECO:0000313" key="4">
    <source>
        <dbReference type="Proteomes" id="UP000008792"/>
    </source>
</evidence>
<reference evidence="3 4" key="1">
    <citation type="journal article" date="2007" name="Nature">
        <title>Evolution of genes and genomes on the Drosophila phylogeny.</title>
        <authorList>
            <consortium name="Drosophila 12 Genomes Consortium"/>
            <person name="Clark A.G."/>
            <person name="Eisen M.B."/>
            <person name="Smith D.R."/>
            <person name="Bergman C.M."/>
            <person name="Oliver B."/>
            <person name="Markow T.A."/>
            <person name="Kaufman T.C."/>
            <person name="Kellis M."/>
            <person name="Gelbart W."/>
            <person name="Iyer V.N."/>
            <person name="Pollard D.A."/>
            <person name="Sackton T.B."/>
            <person name="Larracuente A.M."/>
            <person name="Singh N.D."/>
            <person name="Abad J.P."/>
            <person name="Abt D.N."/>
            <person name="Adryan B."/>
            <person name="Aguade M."/>
            <person name="Akashi H."/>
            <person name="Anderson W.W."/>
            <person name="Aquadro C.F."/>
            <person name="Ardell D.H."/>
            <person name="Arguello R."/>
            <person name="Artieri C.G."/>
            <person name="Barbash D.A."/>
            <person name="Barker D."/>
            <person name="Barsanti P."/>
            <person name="Batterham P."/>
            <person name="Batzoglou S."/>
            <person name="Begun D."/>
            <person name="Bhutkar A."/>
            <person name="Blanco E."/>
            <person name="Bosak S.A."/>
            <person name="Bradley R.K."/>
            <person name="Brand A.D."/>
            <person name="Brent M.R."/>
            <person name="Brooks A.N."/>
            <person name="Brown R.H."/>
            <person name="Butlin R.K."/>
            <person name="Caggese C."/>
            <person name="Calvi B.R."/>
            <person name="Bernardo de Carvalho A."/>
            <person name="Caspi A."/>
            <person name="Castrezana S."/>
            <person name="Celniker S.E."/>
            <person name="Chang J.L."/>
            <person name="Chapple C."/>
            <person name="Chatterji S."/>
            <person name="Chinwalla A."/>
            <person name="Civetta A."/>
            <person name="Clifton S.W."/>
            <person name="Comeron J.M."/>
            <person name="Costello J.C."/>
            <person name="Coyne J.A."/>
            <person name="Daub J."/>
            <person name="David R.G."/>
            <person name="Delcher A.L."/>
            <person name="Delehaunty K."/>
            <person name="Do C.B."/>
            <person name="Ebling H."/>
            <person name="Edwards K."/>
            <person name="Eickbush T."/>
            <person name="Evans J.D."/>
            <person name="Filipski A."/>
            <person name="Findeiss S."/>
            <person name="Freyhult E."/>
            <person name="Fulton L."/>
            <person name="Fulton R."/>
            <person name="Garcia A.C."/>
            <person name="Gardiner A."/>
            <person name="Garfield D.A."/>
            <person name="Garvin B.E."/>
            <person name="Gibson G."/>
            <person name="Gilbert D."/>
            <person name="Gnerre S."/>
            <person name="Godfrey J."/>
            <person name="Good R."/>
            <person name="Gotea V."/>
            <person name="Gravely B."/>
            <person name="Greenberg A.J."/>
            <person name="Griffiths-Jones S."/>
            <person name="Gross S."/>
            <person name="Guigo R."/>
            <person name="Gustafson E.A."/>
            <person name="Haerty W."/>
            <person name="Hahn M.W."/>
            <person name="Halligan D.L."/>
            <person name="Halpern A.L."/>
            <person name="Halter G.M."/>
            <person name="Han M.V."/>
            <person name="Heger A."/>
            <person name="Hillier L."/>
            <person name="Hinrichs A.S."/>
            <person name="Holmes I."/>
            <person name="Hoskins R.A."/>
            <person name="Hubisz M.J."/>
            <person name="Hultmark D."/>
            <person name="Huntley M.A."/>
            <person name="Jaffe D.B."/>
            <person name="Jagadeeshan S."/>
            <person name="Jeck W.R."/>
            <person name="Johnson J."/>
            <person name="Jones C.D."/>
            <person name="Jordan W.C."/>
            <person name="Karpen G.H."/>
            <person name="Kataoka E."/>
            <person name="Keightley P.D."/>
            <person name="Kheradpour P."/>
            <person name="Kirkness E.F."/>
            <person name="Koerich L.B."/>
            <person name="Kristiansen K."/>
            <person name="Kudrna D."/>
            <person name="Kulathinal R.J."/>
            <person name="Kumar S."/>
            <person name="Kwok R."/>
            <person name="Lander E."/>
            <person name="Langley C.H."/>
            <person name="Lapoint R."/>
            <person name="Lazzaro B.P."/>
            <person name="Lee S.J."/>
            <person name="Levesque L."/>
            <person name="Li R."/>
            <person name="Lin C.F."/>
            <person name="Lin M.F."/>
            <person name="Lindblad-Toh K."/>
            <person name="Llopart A."/>
            <person name="Long M."/>
            <person name="Low L."/>
            <person name="Lozovsky E."/>
            <person name="Lu J."/>
            <person name="Luo M."/>
            <person name="Machado C.A."/>
            <person name="Makalowski W."/>
            <person name="Marzo M."/>
            <person name="Matsuda M."/>
            <person name="Matzkin L."/>
            <person name="McAllister B."/>
            <person name="McBride C.S."/>
            <person name="McKernan B."/>
            <person name="McKernan K."/>
            <person name="Mendez-Lago M."/>
            <person name="Minx P."/>
            <person name="Mollenhauer M.U."/>
            <person name="Montooth K."/>
            <person name="Mount S.M."/>
            <person name="Mu X."/>
            <person name="Myers E."/>
            <person name="Negre B."/>
            <person name="Newfeld S."/>
            <person name="Nielsen R."/>
            <person name="Noor M.A."/>
            <person name="O'Grady P."/>
            <person name="Pachter L."/>
            <person name="Papaceit M."/>
            <person name="Parisi M.J."/>
            <person name="Parisi M."/>
            <person name="Parts L."/>
            <person name="Pedersen J.S."/>
            <person name="Pesole G."/>
            <person name="Phillippy A.M."/>
            <person name="Ponting C.P."/>
            <person name="Pop M."/>
            <person name="Porcelli D."/>
            <person name="Powell J.R."/>
            <person name="Prohaska S."/>
            <person name="Pruitt K."/>
            <person name="Puig M."/>
            <person name="Quesneville H."/>
            <person name="Ram K.R."/>
            <person name="Rand D."/>
            <person name="Rasmussen M.D."/>
            <person name="Reed L.K."/>
            <person name="Reenan R."/>
            <person name="Reily A."/>
            <person name="Remington K.A."/>
            <person name="Rieger T.T."/>
            <person name="Ritchie M.G."/>
            <person name="Robin C."/>
            <person name="Rogers Y.H."/>
            <person name="Rohde C."/>
            <person name="Rozas J."/>
            <person name="Rubenfield M.J."/>
            <person name="Ruiz A."/>
            <person name="Russo S."/>
            <person name="Salzberg S.L."/>
            <person name="Sanchez-Gracia A."/>
            <person name="Saranga D.J."/>
            <person name="Sato H."/>
            <person name="Schaeffer S.W."/>
            <person name="Schatz M.C."/>
            <person name="Schlenke T."/>
            <person name="Schwartz R."/>
            <person name="Segarra C."/>
            <person name="Singh R.S."/>
            <person name="Sirot L."/>
            <person name="Sirota M."/>
            <person name="Sisneros N.B."/>
            <person name="Smith C.D."/>
            <person name="Smith T.F."/>
            <person name="Spieth J."/>
            <person name="Stage D.E."/>
            <person name="Stark A."/>
            <person name="Stephan W."/>
            <person name="Strausberg R.L."/>
            <person name="Strempel S."/>
            <person name="Sturgill D."/>
            <person name="Sutton G."/>
            <person name="Sutton G.G."/>
            <person name="Tao W."/>
            <person name="Teichmann S."/>
            <person name="Tobari Y.N."/>
            <person name="Tomimura Y."/>
            <person name="Tsolas J.M."/>
            <person name="Valente V.L."/>
            <person name="Venter E."/>
            <person name="Venter J.C."/>
            <person name="Vicario S."/>
            <person name="Vieira F.G."/>
            <person name="Vilella A.J."/>
            <person name="Villasante A."/>
            <person name="Walenz B."/>
            <person name="Wang J."/>
            <person name="Wasserman M."/>
            <person name="Watts T."/>
            <person name="Wilson D."/>
            <person name="Wilson R.K."/>
            <person name="Wing R.A."/>
            <person name="Wolfner M.F."/>
            <person name="Wong A."/>
            <person name="Wong G.K."/>
            <person name="Wu C.I."/>
            <person name="Wu G."/>
            <person name="Yamamoto D."/>
            <person name="Yang H.P."/>
            <person name="Yang S.P."/>
            <person name="Yorke J.A."/>
            <person name="Yoshida K."/>
            <person name="Zdobnov E."/>
            <person name="Zhang P."/>
            <person name="Zhang Y."/>
            <person name="Zimin A.V."/>
            <person name="Baldwin J."/>
            <person name="Abdouelleil A."/>
            <person name="Abdulkadir J."/>
            <person name="Abebe A."/>
            <person name="Abera B."/>
            <person name="Abreu J."/>
            <person name="Acer S.C."/>
            <person name="Aftuck L."/>
            <person name="Alexander A."/>
            <person name="An P."/>
            <person name="Anderson E."/>
            <person name="Anderson S."/>
            <person name="Arachi H."/>
            <person name="Azer M."/>
            <person name="Bachantsang P."/>
            <person name="Barry A."/>
            <person name="Bayul T."/>
            <person name="Berlin A."/>
            <person name="Bessette D."/>
            <person name="Bloom T."/>
            <person name="Blye J."/>
            <person name="Boguslavskiy L."/>
            <person name="Bonnet C."/>
            <person name="Boukhgalter B."/>
            <person name="Bourzgui I."/>
            <person name="Brown A."/>
            <person name="Cahill P."/>
            <person name="Channer S."/>
            <person name="Cheshatsang Y."/>
            <person name="Chuda L."/>
            <person name="Citroen M."/>
            <person name="Collymore A."/>
            <person name="Cooke P."/>
            <person name="Costello M."/>
            <person name="D'Aco K."/>
            <person name="Daza R."/>
            <person name="De Haan G."/>
            <person name="DeGray S."/>
            <person name="DeMaso C."/>
            <person name="Dhargay N."/>
            <person name="Dooley K."/>
            <person name="Dooley E."/>
            <person name="Doricent M."/>
            <person name="Dorje P."/>
            <person name="Dorjee K."/>
            <person name="Dupes A."/>
            <person name="Elong R."/>
            <person name="Falk J."/>
            <person name="Farina A."/>
            <person name="Faro S."/>
            <person name="Ferguson D."/>
            <person name="Fisher S."/>
            <person name="Foley C.D."/>
            <person name="Franke A."/>
            <person name="Friedrich D."/>
            <person name="Gadbois L."/>
            <person name="Gearin G."/>
            <person name="Gearin C.R."/>
            <person name="Giannoukos G."/>
            <person name="Goode T."/>
            <person name="Graham J."/>
            <person name="Grandbois E."/>
            <person name="Grewal S."/>
            <person name="Gyaltsen K."/>
            <person name="Hafez N."/>
            <person name="Hagos B."/>
            <person name="Hall J."/>
            <person name="Henson C."/>
            <person name="Hollinger A."/>
            <person name="Honan T."/>
            <person name="Huard M.D."/>
            <person name="Hughes L."/>
            <person name="Hurhula B."/>
            <person name="Husby M.E."/>
            <person name="Kamat A."/>
            <person name="Kanga B."/>
            <person name="Kashin S."/>
            <person name="Khazanovich D."/>
            <person name="Kisner P."/>
            <person name="Lance K."/>
            <person name="Lara M."/>
            <person name="Lee W."/>
            <person name="Lennon N."/>
            <person name="Letendre F."/>
            <person name="LeVine R."/>
            <person name="Lipovsky A."/>
            <person name="Liu X."/>
            <person name="Liu J."/>
            <person name="Liu S."/>
            <person name="Lokyitsang T."/>
            <person name="Lokyitsang Y."/>
            <person name="Lubonja R."/>
            <person name="Lui A."/>
            <person name="MacDonald P."/>
            <person name="Magnisalis V."/>
            <person name="Maru K."/>
            <person name="Matthews C."/>
            <person name="McCusker W."/>
            <person name="McDonough S."/>
            <person name="Mehta T."/>
            <person name="Meldrim J."/>
            <person name="Meneus L."/>
            <person name="Mihai O."/>
            <person name="Mihalev A."/>
            <person name="Mihova T."/>
            <person name="Mittelman R."/>
            <person name="Mlenga V."/>
            <person name="Montmayeur A."/>
            <person name="Mulrain L."/>
            <person name="Navidi A."/>
            <person name="Naylor J."/>
            <person name="Negash T."/>
            <person name="Nguyen T."/>
            <person name="Nguyen N."/>
            <person name="Nicol R."/>
            <person name="Norbu C."/>
            <person name="Norbu N."/>
            <person name="Novod N."/>
            <person name="O'Neill B."/>
            <person name="Osman S."/>
            <person name="Markiewicz E."/>
            <person name="Oyono O.L."/>
            <person name="Patti C."/>
            <person name="Phunkhang P."/>
            <person name="Pierre F."/>
            <person name="Priest M."/>
            <person name="Raghuraman S."/>
            <person name="Rege F."/>
            <person name="Reyes R."/>
            <person name="Rise C."/>
            <person name="Rogov P."/>
            <person name="Ross K."/>
            <person name="Ryan E."/>
            <person name="Settipalli S."/>
            <person name="Shea T."/>
            <person name="Sherpa N."/>
            <person name="Shi L."/>
            <person name="Shih D."/>
            <person name="Sparrow T."/>
            <person name="Spaulding J."/>
            <person name="Stalker J."/>
            <person name="Stange-Thomann N."/>
            <person name="Stavropoulos S."/>
            <person name="Stone C."/>
            <person name="Strader C."/>
            <person name="Tesfaye S."/>
            <person name="Thomson T."/>
            <person name="Thoulutsang Y."/>
            <person name="Thoulutsang D."/>
            <person name="Topham K."/>
            <person name="Topping I."/>
            <person name="Tsamla T."/>
            <person name="Vassiliev H."/>
            <person name="Vo A."/>
            <person name="Wangchuk T."/>
            <person name="Wangdi T."/>
            <person name="Weiand M."/>
            <person name="Wilkinson J."/>
            <person name="Wilson A."/>
            <person name="Yadav S."/>
            <person name="Young G."/>
            <person name="Yu Q."/>
            <person name="Zembek L."/>
            <person name="Zhong D."/>
            <person name="Zimmer A."/>
            <person name="Zwirko Z."/>
            <person name="Jaffe D.B."/>
            <person name="Alvarez P."/>
            <person name="Brockman W."/>
            <person name="Butler J."/>
            <person name="Chin C."/>
            <person name="Gnerre S."/>
            <person name="Grabherr M."/>
            <person name="Kleber M."/>
            <person name="Mauceli E."/>
            <person name="MacCallum I."/>
        </authorList>
    </citation>
    <scope>NUCLEOTIDE SEQUENCE [LARGE SCALE GENOMIC DNA]</scope>
    <source>
        <strain evidence="4">Tucson 15010-1051.87</strain>
    </source>
</reference>
<organism evidence="3 4">
    <name type="scientific">Drosophila virilis</name>
    <name type="common">Fruit fly</name>
    <dbReference type="NCBI Taxonomy" id="7244"/>
    <lineage>
        <taxon>Eukaryota</taxon>
        <taxon>Metazoa</taxon>
        <taxon>Ecdysozoa</taxon>
        <taxon>Arthropoda</taxon>
        <taxon>Hexapoda</taxon>
        <taxon>Insecta</taxon>
        <taxon>Pterygota</taxon>
        <taxon>Neoptera</taxon>
        <taxon>Endopterygota</taxon>
        <taxon>Diptera</taxon>
        <taxon>Brachycera</taxon>
        <taxon>Muscomorpha</taxon>
        <taxon>Ephydroidea</taxon>
        <taxon>Drosophilidae</taxon>
        <taxon>Drosophila</taxon>
    </lineage>
</organism>
<dbReference type="EMBL" id="CH940650">
    <property type="protein sequence ID" value="KRF83428.1"/>
    <property type="molecule type" value="Genomic_DNA"/>
</dbReference>
<sequence>MSGWVELQHEFRITTIYLLLILSIPTSNSDSKIKEIASAPVHLPQSQTATLKRMSGNKVDIPRLYSAYRVLLKESGSDVKLNVGKLGKRTAVADEEDDDAVSKSVEILKEPTGVNNTVKAATITKELQEKANGTKTIFGTTGDREGANGKCVPVGKLNDVEDEQNDKGKSKNPARHGVVIVKIDVPSETKVDAEKDLGRGARPQGKKAEMDSAELRIAELNRVYQDFVNAWKRPTPETRGHNLIGQKNTFPTRPFRLSALNALMNVVENLKQSNPVDEIVKAINDEMNPEKESLIGPFQEKNKRIISRSSKMFKRLAPNVPPDIQTGGLYEEYKKKLNSILQAHKHPRKSQAKEETVPFHANSAGKHNELTLCHCDSAKSLIMAVDSSGPKVSKELTPCHCEATRHTNLAFEGDTVKISNGLIPCHCAAMKGASLADVVNSCLSETGRSTKEKSTSTQMNKENRLNGGLKPYYLSNSKHRQMVWNDVPLIRPGSQKKGKVVKPQILSATNGRMNPTIINMKSRAPNAATKTKPKTKIEQAVSKSFLRKNATHSASFIKNQKQLQHILKVFQAKHRSMNVRKTSKRGLINLGNGFDSTPAHLAFPEVLVNKFGQTQDTGGKMIENMAKQLNVSPVEMAQRIASSSGAGSYPLQANLARPTDAKYQWQRQAPRLRRQPH</sequence>
<evidence type="ECO:0000313" key="3">
    <source>
        <dbReference type="EMBL" id="KRF83428.1"/>
    </source>
</evidence>
<keyword evidence="2" id="KW-0732">Signal</keyword>
<feature type="chain" id="PRO_5006387050" evidence="2">
    <location>
        <begin position="30"/>
        <end position="677"/>
    </location>
</feature>
<dbReference type="Proteomes" id="UP000008792">
    <property type="component" value="Unassembled WGS sequence"/>
</dbReference>
<protein>
    <submittedName>
        <fullName evidence="3">Uncharacterized protein, isoform B</fullName>
    </submittedName>
</protein>
<gene>
    <name evidence="3" type="primary">Dvir\GJ24311</name>
    <name evidence="3" type="ORF">Dvir_GJ24311</name>
</gene>
<evidence type="ECO:0000256" key="2">
    <source>
        <dbReference type="SAM" id="SignalP"/>
    </source>
</evidence>
<name>A0A0Q9WRT2_DROVI</name>
<feature type="region of interest" description="Disordered" evidence="1">
    <location>
        <begin position="449"/>
        <end position="468"/>
    </location>
</feature>
<proteinExistence type="predicted"/>
<dbReference type="AlphaFoldDB" id="A0A0Q9WRT2"/>
<evidence type="ECO:0000256" key="1">
    <source>
        <dbReference type="SAM" id="MobiDB-lite"/>
    </source>
</evidence>
<keyword evidence="4" id="KW-1185">Reference proteome</keyword>